<accession>A0A0L0HQR3</accession>
<reference evidence="3 4" key="1">
    <citation type="submission" date="2009-08" db="EMBL/GenBank/DDBJ databases">
        <title>The Genome Sequence of Spizellomyces punctatus strain DAOM BR117.</title>
        <authorList>
            <consortium name="The Broad Institute Genome Sequencing Platform"/>
            <person name="Russ C."/>
            <person name="Cuomo C."/>
            <person name="Shea T."/>
            <person name="Young S.K."/>
            <person name="Zeng Q."/>
            <person name="Koehrsen M."/>
            <person name="Haas B."/>
            <person name="Borodovsky M."/>
            <person name="Guigo R."/>
            <person name="Alvarado L."/>
            <person name="Berlin A."/>
            <person name="Bochicchio J."/>
            <person name="Borenstein D."/>
            <person name="Chapman S."/>
            <person name="Chen Z."/>
            <person name="Engels R."/>
            <person name="Freedman E."/>
            <person name="Gellesch M."/>
            <person name="Goldberg J."/>
            <person name="Griggs A."/>
            <person name="Gujja S."/>
            <person name="Heiman D."/>
            <person name="Hepburn T."/>
            <person name="Howarth C."/>
            <person name="Jen D."/>
            <person name="Larson L."/>
            <person name="Lewis B."/>
            <person name="Mehta T."/>
            <person name="Park D."/>
            <person name="Pearson M."/>
            <person name="Roberts A."/>
            <person name="Saif S."/>
            <person name="Shenoy N."/>
            <person name="Sisk P."/>
            <person name="Stolte C."/>
            <person name="Sykes S."/>
            <person name="Thomson T."/>
            <person name="Walk T."/>
            <person name="White J."/>
            <person name="Yandava C."/>
            <person name="Burger G."/>
            <person name="Gray M.W."/>
            <person name="Holland P.W.H."/>
            <person name="King N."/>
            <person name="Lang F.B.F."/>
            <person name="Roger A.J."/>
            <person name="Ruiz-Trillo I."/>
            <person name="Lander E."/>
            <person name="Nusbaum C."/>
        </authorList>
    </citation>
    <scope>NUCLEOTIDE SEQUENCE [LARGE SCALE GENOMIC DNA]</scope>
    <source>
        <strain evidence="3 4">DAOM BR117</strain>
    </source>
</reference>
<dbReference type="InParanoid" id="A0A0L0HQR3"/>
<protein>
    <recommendedName>
        <fullName evidence="5">Acid phosphatase</fullName>
    </recommendedName>
</protein>
<dbReference type="Pfam" id="PF00328">
    <property type="entry name" value="His_Phos_2"/>
    <property type="match status" value="1"/>
</dbReference>
<name>A0A0L0HQR3_SPIPD</name>
<dbReference type="OMA" id="SWPPFTS"/>
<dbReference type="GO" id="GO:0016791">
    <property type="term" value="F:phosphatase activity"/>
    <property type="evidence" value="ECO:0007669"/>
    <property type="project" value="TreeGrafter"/>
</dbReference>
<dbReference type="Gene3D" id="3.40.50.1240">
    <property type="entry name" value="Phosphoglycerate mutase-like"/>
    <property type="match status" value="1"/>
</dbReference>
<gene>
    <name evidence="3" type="ORF">SPPG_00894</name>
</gene>
<dbReference type="CDD" id="cd07061">
    <property type="entry name" value="HP_HAP_like"/>
    <property type="match status" value="1"/>
</dbReference>
<dbReference type="InterPro" id="IPR029033">
    <property type="entry name" value="His_PPase_superfam"/>
</dbReference>
<dbReference type="InterPro" id="IPR050645">
    <property type="entry name" value="Histidine_acid_phosphatase"/>
</dbReference>
<dbReference type="FunCoup" id="A0A0L0HQR3">
    <property type="interactions" value="42"/>
</dbReference>
<dbReference type="EMBL" id="KQ257451">
    <property type="protein sequence ID" value="KND03408.1"/>
    <property type="molecule type" value="Genomic_DNA"/>
</dbReference>
<keyword evidence="4" id="KW-1185">Reference proteome</keyword>
<evidence type="ECO:0000256" key="1">
    <source>
        <dbReference type="ARBA" id="ARBA00005375"/>
    </source>
</evidence>
<evidence type="ECO:0008006" key="5">
    <source>
        <dbReference type="Google" id="ProtNLM"/>
    </source>
</evidence>
<dbReference type="InterPro" id="IPR000560">
    <property type="entry name" value="His_Pase_clade-2"/>
</dbReference>
<proteinExistence type="inferred from homology"/>
<dbReference type="OrthoDB" id="10257284at2759"/>
<organism evidence="3 4">
    <name type="scientific">Spizellomyces punctatus (strain DAOM BR117)</name>
    <dbReference type="NCBI Taxonomy" id="645134"/>
    <lineage>
        <taxon>Eukaryota</taxon>
        <taxon>Fungi</taxon>
        <taxon>Fungi incertae sedis</taxon>
        <taxon>Chytridiomycota</taxon>
        <taxon>Chytridiomycota incertae sedis</taxon>
        <taxon>Chytridiomycetes</taxon>
        <taxon>Spizellomycetales</taxon>
        <taxon>Spizellomycetaceae</taxon>
        <taxon>Spizellomyces</taxon>
    </lineage>
</organism>
<sequence length="457" mass="51876">MPFPLPDEATVAERYPPSLKLKLVEVVHRHGQRSPAHPFFANIQAPGLWNRCHLTPFLHALYVVGGDLQESQHTVTPPLERPPHFNRVLLNPADHDIEKMQAVSQLKTAVRTGDCFQGQLTDKGKETMREAGINLRKLYVEKLGLLEGTMGQDYHKRVYLRSTDYARTIESLQYLLDGLHPPPARVDEADANLTIHVRSMKNETMYPHPNCSYLNAVSKQFRVSVQASLKKETEMLLRRLSHLGTDIDKPHLLQIHALYDIFACMQGHGLPLPKGVAQRDMDELESITMRQWFGAGENSEHVASLAIGRLLSDLKTRIEKTVRNRDPVKLAIYSAHDTTIGPLLTAFKVSDGRYPPFAAMVNFELFEEASHKRSVWSRLVGINPPPHYVRMLYNGQPLRIPACAPVGKHREGDDSLCTLDAFMEHVDRMIPKDYEKSCKTEKFVKEEYLTPLRVSSE</sequence>
<dbReference type="STRING" id="645134.A0A0L0HQR3"/>
<evidence type="ECO:0000313" key="3">
    <source>
        <dbReference type="EMBL" id="KND03408.1"/>
    </source>
</evidence>
<dbReference type="InterPro" id="IPR033379">
    <property type="entry name" value="Acid_Pase_AS"/>
</dbReference>
<dbReference type="Proteomes" id="UP000053201">
    <property type="component" value="Unassembled WGS sequence"/>
</dbReference>
<evidence type="ECO:0000256" key="2">
    <source>
        <dbReference type="ARBA" id="ARBA00022801"/>
    </source>
</evidence>
<dbReference type="RefSeq" id="XP_016611447.1">
    <property type="nucleotide sequence ID" value="XM_016749222.1"/>
</dbReference>
<dbReference type="PANTHER" id="PTHR11567">
    <property type="entry name" value="ACID PHOSPHATASE-RELATED"/>
    <property type="match status" value="1"/>
</dbReference>
<dbReference type="PROSITE" id="PS00778">
    <property type="entry name" value="HIS_ACID_PHOSPHAT_2"/>
    <property type="match status" value="1"/>
</dbReference>
<dbReference type="GeneID" id="27684594"/>
<dbReference type="AlphaFoldDB" id="A0A0L0HQR3"/>
<dbReference type="eggNOG" id="KOG3720">
    <property type="taxonomic scope" value="Eukaryota"/>
</dbReference>
<keyword evidence="2" id="KW-0378">Hydrolase</keyword>
<dbReference type="PROSITE" id="PS00616">
    <property type="entry name" value="HIS_ACID_PHOSPHAT_1"/>
    <property type="match status" value="1"/>
</dbReference>
<dbReference type="PANTHER" id="PTHR11567:SF110">
    <property type="entry name" value="2-PHOSPHOXYLOSE PHOSPHATASE 1"/>
    <property type="match status" value="1"/>
</dbReference>
<dbReference type="VEuPathDB" id="FungiDB:SPPG_00894"/>
<comment type="similarity">
    <text evidence="1">Belongs to the histidine acid phosphatase family.</text>
</comment>
<dbReference type="SUPFAM" id="SSF53254">
    <property type="entry name" value="Phosphoglycerate mutase-like"/>
    <property type="match status" value="1"/>
</dbReference>
<evidence type="ECO:0000313" key="4">
    <source>
        <dbReference type="Proteomes" id="UP000053201"/>
    </source>
</evidence>